<name>A0A494X9A9_9BURK</name>
<dbReference type="AlphaFoldDB" id="A0A494X9A9"/>
<evidence type="ECO:0000313" key="1">
    <source>
        <dbReference type="EMBL" id="RKP44679.1"/>
    </source>
</evidence>
<dbReference type="Proteomes" id="UP000270342">
    <property type="component" value="Unassembled WGS sequence"/>
</dbReference>
<evidence type="ECO:0000313" key="2">
    <source>
        <dbReference type="Proteomes" id="UP000270342"/>
    </source>
</evidence>
<gene>
    <name evidence="1" type="ORF">D7S86_26990</name>
</gene>
<sequence>MADQFKIRGIYAQLTGGNYDEQGRMTDVSALAFACIKVLAVEQPADFHIERMDPIVDEKLDDRLVEVYIALTEKERSFRPGSAAAVEGAGAGAGEDVRAVVPPNVSAGAD</sequence>
<reference evidence="1 2" key="1">
    <citation type="submission" date="2018-10" db="EMBL/GenBank/DDBJ databases">
        <title>Robbsia sp. DHC34, isolated from soil.</title>
        <authorList>
            <person name="Gao Z.-H."/>
            <person name="Qiu L.-H."/>
        </authorList>
    </citation>
    <scope>NUCLEOTIDE SEQUENCE [LARGE SCALE GENOMIC DNA]</scope>
    <source>
        <strain evidence="1 2">DHC34</strain>
    </source>
</reference>
<protein>
    <submittedName>
        <fullName evidence="1">Uncharacterized protein</fullName>
    </submittedName>
</protein>
<dbReference type="EMBL" id="RBZU01000019">
    <property type="protein sequence ID" value="RKP44679.1"/>
    <property type="molecule type" value="Genomic_DNA"/>
</dbReference>
<accession>A0A494X9A9</accession>
<comment type="caution">
    <text evidence="1">The sequence shown here is derived from an EMBL/GenBank/DDBJ whole genome shotgun (WGS) entry which is preliminary data.</text>
</comment>
<proteinExistence type="predicted"/>
<keyword evidence="2" id="KW-1185">Reference proteome</keyword>
<organism evidence="1 2">
    <name type="scientific">Pararobbsia silviterrae</name>
    <dbReference type="NCBI Taxonomy" id="1792498"/>
    <lineage>
        <taxon>Bacteria</taxon>
        <taxon>Pseudomonadati</taxon>
        <taxon>Pseudomonadota</taxon>
        <taxon>Betaproteobacteria</taxon>
        <taxon>Burkholderiales</taxon>
        <taxon>Burkholderiaceae</taxon>
        <taxon>Pararobbsia</taxon>
    </lineage>
</organism>